<accession>M0H9W6</accession>
<dbReference type="EMBL" id="AOLJ01000018">
    <property type="protein sequence ID" value="ELZ79924.1"/>
    <property type="molecule type" value="Genomic_DNA"/>
</dbReference>
<dbReference type="Proteomes" id="UP000011571">
    <property type="component" value="Unassembled WGS sequence"/>
</dbReference>
<organism evidence="2 3">
    <name type="scientific">Haloferax gibbonsii (strain ATCC 33959 / DSM 4427 / JCM 8863 / NBRC 102184 / NCIMB 2188 / Ma 2.38)</name>
    <dbReference type="NCBI Taxonomy" id="1227459"/>
    <lineage>
        <taxon>Archaea</taxon>
        <taxon>Methanobacteriati</taxon>
        <taxon>Methanobacteriota</taxon>
        <taxon>Stenosarchaea group</taxon>
        <taxon>Halobacteria</taxon>
        <taxon>Halobacteriales</taxon>
        <taxon>Haloferacaceae</taxon>
        <taxon>Haloferax</taxon>
    </lineage>
</organism>
<name>M0H9W6_HALGM</name>
<dbReference type="Gene3D" id="1.10.10.10">
    <property type="entry name" value="Winged helix-like DNA-binding domain superfamily/Winged helix DNA-binding domain"/>
    <property type="match status" value="1"/>
</dbReference>
<proteinExistence type="predicted"/>
<protein>
    <recommendedName>
        <fullName evidence="1">HTH marR-type domain-containing protein</fullName>
    </recommendedName>
</protein>
<gene>
    <name evidence="2" type="ORF">C454_12008</name>
</gene>
<evidence type="ECO:0000313" key="3">
    <source>
        <dbReference type="Proteomes" id="UP000011571"/>
    </source>
</evidence>
<dbReference type="AlphaFoldDB" id="M0H9W6"/>
<keyword evidence="3" id="KW-1185">Reference proteome</keyword>
<evidence type="ECO:0000313" key="2">
    <source>
        <dbReference type="EMBL" id="ELZ79924.1"/>
    </source>
</evidence>
<dbReference type="GO" id="GO:0003700">
    <property type="term" value="F:DNA-binding transcription factor activity"/>
    <property type="evidence" value="ECO:0007669"/>
    <property type="project" value="InterPro"/>
</dbReference>
<dbReference type="SUPFAM" id="SSF46785">
    <property type="entry name" value="Winged helix' DNA-binding domain"/>
    <property type="match status" value="1"/>
</dbReference>
<dbReference type="InterPro" id="IPR000835">
    <property type="entry name" value="HTH_MarR-typ"/>
</dbReference>
<comment type="caution">
    <text evidence="2">The sequence shown here is derived from an EMBL/GenBank/DDBJ whole genome shotgun (WGS) entry which is preliminary data.</text>
</comment>
<sequence length="78" mass="8845">MSASNLTGTDKAILDVLKRGRDGNRPWGIATKGYLVDETGYSRNSVYNRLEVLEARGYVKLVHEPTRLFEFVSDPRED</sequence>
<dbReference type="InterPro" id="IPR036388">
    <property type="entry name" value="WH-like_DNA-bd_sf"/>
</dbReference>
<reference evidence="2 3" key="1">
    <citation type="journal article" date="2014" name="PLoS Genet.">
        <title>Phylogenetically driven sequencing of extremely halophilic archaea reveals strategies for static and dynamic osmo-response.</title>
        <authorList>
            <person name="Becker E.A."/>
            <person name="Seitzer P.M."/>
            <person name="Tritt A."/>
            <person name="Larsen D."/>
            <person name="Krusor M."/>
            <person name="Yao A.I."/>
            <person name="Wu D."/>
            <person name="Madern D."/>
            <person name="Eisen J.A."/>
            <person name="Darling A.E."/>
            <person name="Facciotti M.T."/>
        </authorList>
    </citation>
    <scope>NUCLEOTIDE SEQUENCE [LARGE SCALE GENOMIC DNA]</scope>
    <source>
        <strain evidence="3">ATCC 33959 / DSM 4427 / JCM 8863 / NBRC 102184 / NCIMB 2188 / Ma 2.38</strain>
    </source>
</reference>
<dbReference type="InterPro" id="IPR036390">
    <property type="entry name" value="WH_DNA-bd_sf"/>
</dbReference>
<dbReference type="Pfam" id="PF12802">
    <property type="entry name" value="MarR_2"/>
    <property type="match status" value="1"/>
</dbReference>
<evidence type="ECO:0000259" key="1">
    <source>
        <dbReference type="Pfam" id="PF12802"/>
    </source>
</evidence>
<feature type="domain" description="HTH marR-type" evidence="1">
    <location>
        <begin position="5"/>
        <end position="66"/>
    </location>
</feature>